<dbReference type="SUPFAM" id="SSF56672">
    <property type="entry name" value="DNA/RNA polymerases"/>
    <property type="match status" value="1"/>
</dbReference>
<keyword evidence="9" id="KW-1185">Reference proteome</keyword>
<keyword evidence="4" id="KW-0255">Endonuclease</keyword>
<gene>
    <name evidence="8" type="ORF">MTR67_047558</name>
</gene>
<dbReference type="GO" id="GO:0003964">
    <property type="term" value="F:RNA-directed DNA polymerase activity"/>
    <property type="evidence" value="ECO:0007669"/>
    <property type="project" value="UniProtKB-KW"/>
</dbReference>
<accession>A0AAF0UW21</accession>
<feature type="domain" description="Reverse transcriptase RNase H-like" evidence="7">
    <location>
        <begin position="2"/>
        <end position="51"/>
    </location>
</feature>
<keyword evidence="3" id="KW-0540">Nuclease</keyword>
<evidence type="ECO:0000256" key="6">
    <source>
        <dbReference type="ARBA" id="ARBA00022918"/>
    </source>
</evidence>
<keyword evidence="5" id="KW-0378">Hydrolase</keyword>
<dbReference type="GO" id="GO:0004519">
    <property type="term" value="F:endonuclease activity"/>
    <property type="evidence" value="ECO:0007669"/>
    <property type="project" value="UniProtKB-KW"/>
</dbReference>
<evidence type="ECO:0000313" key="8">
    <source>
        <dbReference type="EMBL" id="WMV54173.1"/>
    </source>
</evidence>
<keyword evidence="6" id="KW-0695">RNA-directed DNA polymerase</keyword>
<reference evidence="8" key="1">
    <citation type="submission" date="2023-08" db="EMBL/GenBank/DDBJ databases">
        <title>A de novo genome assembly of Solanum verrucosum Schlechtendal, a Mexican diploid species geographically isolated from the other diploid A-genome species in potato relatives.</title>
        <authorList>
            <person name="Hosaka K."/>
        </authorList>
    </citation>
    <scope>NUCLEOTIDE SEQUENCE</scope>
    <source>
        <tissue evidence="8">Young leaves</tissue>
    </source>
</reference>
<evidence type="ECO:0000256" key="1">
    <source>
        <dbReference type="ARBA" id="ARBA00022679"/>
    </source>
</evidence>
<dbReference type="EMBL" id="CP133622">
    <property type="protein sequence ID" value="WMV54173.1"/>
    <property type="molecule type" value="Genomic_DNA"/>
</dbReference>
<dbReference type="Pfam" id="PF17917">
    <property type="entry name" value="RT_RNaseH"/>
    <property type="match status" value="1"/>
</dbReference>
<evidence type="ECO:0000259" key="7">
    <source>
        <dbReference type="Pfam" id="PF17917"/>
    </source>
</evidence>
<organism evidence="8 9">
    <name type="scientific">Solanum verrucosum</name>
    <dbReference type="NCBI Taxonomy" id="315347"/>
    <lineage>
        <taxon>Eukaryota</taxon>
        <taxon>Viridiplantae</taxon>
        <taxon>Streptophyta</taxon>
        <taxon>Embryophyta</taxon>
        <taxon>Tracheophyta</taxon>
        <taxon>Spermatophyta</taxon>
        <taxon>Magnoliopsida</taxon>
        <taxon>eudicotyledons</taxon>
        <taxon>Gunneridae</taxon>
        <taxon>Pentapetalae</taxon>
        <taxon>asterids</taxon>
        <taxon>lamiids</taxon>
        <taxon>Solanales</taxon>
        <taxon>Solanaceae</taxon>
        <taxon>Solanoideae</taxon>
        <taxon>Solaneae</taxon>
        <taxon>Solanum</taxon>
    </lineage>
</organism>
<proteinExistence type="predicted"/>
<evidence type="ECO:0000256" key="2">
    <source>
        <dbReference type="ARBA" id="ARBA00022695"/>
    </source>
</evidence>
<dbReference type="InterPro" id="IPR041373">
    <property type="entry name" value="RT_RNaseH"/>
</dbReference>
<keyword evidence="1" id="KW-0808">Transferase</keyword>
<evidence type="ECO:0000313" key="9">
    <source>
        <dbReference type="Proteomes" id="UP001234989"/>
    </source>
</evidence>
<keyword evidence="2" id="KW-0548">Nucleotidyltransferase</keyword>
<dbReference type="Proteomes" id="UP001234989">
    <property type="component" value="Chromosome 11"/>
</dbReference>
<evidence type="ECO:0000256" key="3">
    <source>
        <dbReference type="ARBA" id="ARBA00022722"/>
    </source>
</evidence>
<evidence type="ECO:0000256" key="5">
    <source>
        <dbReference type="ARBA" id="ARBA00022801"/>
    </source>
</evidence>
<dbReference type="GO" id="GO:0016787">
    <property type="term" value="F:hydrolase activity"/>
    <property type="evidence" value="ECO:0007669"/>
    <property type="project" value="UniProtKB-KW"/>
</dbReference>
<sequence>MVYCDASIIRFDCVLMQHDKIITYAFRQLKVHEKTYSIHDLELAAIVVAIKI</sequence>
<evidence type="ECO:0000256" key="4">
    <source>
        <dbReference type="ARBA" id="ARBA00022759"/>
    </source>
</evidence>
<protein>
    <recommendedName>
        <fullName evidence="7">Reverse transcriptase RNase H-like domain-containing protein</fullName>
    </recommendedName>
</protein>
<dbReference type="AlphaFoldDB" id="A0AAF0UW21"/>
<name>A0AAF0UW21_SOLVR</name>
<dbReference type="InterPro" id="IPR043502">
    <property type="entry name" value="DNA/RNA_pol_sf"/>
</dbReference>